<gene>
    <name evidence="1" type="ORF">PR003_g18911</name>
</gene>
<name>A0A6A4E3Q2_9STRA</name>
<sequence length="41" mass="4441">MTLPACWHQADGLKREVIGSLQSVATMIITNMSATALMRHG</sequence>
<organism evidence="1 2">
    <name type="scientific">Phytophthora rubi</name>
    <dbReference type="NCBI Taxonomy" id="129364"/>
    <lineage>
        <taxon>Eukaryota</taxon>
        <taxon>Sar</taxon>
        <taxon>Stramenopiles</taxon>
        <taxon>Oomycota</taxon>
        <taxon>Peronosporomycetes</taxon>
        <taxon>Peronosporales</taxon>
        <taxon>Peronosporaceae</taxon>
        <taxon>Phytophthora</taxon>
    </lineage>
</organism>
<proteinExistence type="predicted"/>
<evidence type="ECO:0000313" key="2">
    <source>
        <dbReference type="Proteomes" id="UP000434957"/>
    </source>
</evidence>
<evidence type="ECO:0000313" key="1">
    <source>
        <dbReference type="EMBL" id="KAE9315723.1"/>
    </source>
</evidence>
<protein>
    <submittedName>
        <fullName evidence="1">Uncharacterized protein</fullName>
    </submittedName>
</protein>
<dbReference type="AlphaFoldDB" id="A0A6A4E3Q2"/>
<dbReference type="Proteomes" id="UP000434957">
    <property type="component" value="Unassembled WGS sequence"/>
</dbReference>
<accession>A0A6A4E3Q2</accession>
<dbReference type="EMBL" id="QXFT01001552">
    <property type="protein sequence ID" value="KAE9315723.1"/>
    <property type="molecule type" value="Genomic_DNA"/>
</dbReference>
<keyword evidence="2" id="KW-1185">Reference proteome</keyword>
<comment type="caution">
    <text evidence="1">The sequence shown here is derived from an EMBL/GenBank/DDBJ whole genome shotgun (WGS) entry which is preliminary data.</text>
</comment>
<reference evidence="1 2" key="1">
    <citation type="submission" date="2018-08" db="EMBL/GenBank/DDBJ databases">
        <title>Genomic investigation of the strawberry pathogen Phytophthora fragariae indicates pathogenicity is determined by transcriptional variation in three key races.</title>
        <authorList>
            <person name="Adams T.M."/>
            <person name="Armitage A.D."/>
            <person name="Sobczyk M.K."/>
            <person name="Bates H.J."/>
            <person name="Dunwell J.M."/>
            <person name="Nellist C.F."/>
            <person name="Harrison R.J."/>
        </authorList>
    </citation>
    <scope>NUCLEOTIDE SEQUENCE [LARGE SCALE GENOMIC DNA]</scope>
    <source>
        <strain evidence="1 2">SCRP333</strain>
    </source>
</reference>